<dbReference type="PANTHER" id="PTHR11920">
    <property type="entry name" value="GUANYLYL CYCLASE"/>
    <property type="match status" value="1"/>
</dbReference>
<dbReference type="Gene3D" id="3.40.50.2300">
    <property type="match status" value="1"/>
</dbReference>
<accession>A0ABM0JYY1</accession>
<dbReference type="InterPro" id="IPR028082">
    <property type="entry name" value="Peripla_BP_I"/>
</dbReference>
<keyword evidence="4 8" id="KW-1133">Transmembrane helix</keyword>
<keyword evidence="10" id="KW-1185">Reference proteome</keyword>
<evidence type="ECO:0000256" key="1">
    <source>
        <dbReference type="ARBA" id="ARBA00004370"/>
    </source>
</evidence>
<dbReference type="InterPro" id="IPR001828">
    <property type="entry name" value="ANF_lig-bd_rcpt"/>
</dbReference>
<evidence type="ECO:0000256" key="6">
    <source>
        <dbReference type="ARBA" id="ARBA00023239"/>
    </source>
</evidence>
<reference evidence="11" key="1">
    <citation type="submission" date="2025-08" db="UniProtKB">
        <authorList>
            <consortium name="RefSeq"/>
        </authorList>
    </citation>
    <scope>IDENTIFICATION</scope>
</reference>
<evidence type="ECO:0000259" key="9">
    <source>
        <dbReference type="Pfam" id="PF01094"/>
    </source>
</evidence>
<name>A0ABM0JYY1_APLCA</name>
<evidence type="ECO:0000256" key="7">
    <source>
        <dbReference type="SAM" id="MobiDB-lite"/>
    </source>
</evidence>
<evidence type="ECO:0000256" key="3">
    <source>
        <dbReference type="ARBA" id="ARBA00022741"/>
    </source>
</evidence>
<evidence type="ECO:0000313" key="10">
    <source>
        <dbReference type="Proteomes" id="UP000694888"/>
    </source>
</evidence>
<dbReference type="Pfam" id="PF01094">
    <property type="entry name" value="ANF_receptor"/>
    <property type="match status" value="1"/>
</dbReference>
<feature type="compositionally biased region" description="Basic and acidic residues" evidence="7">
    <location>
        <begin position="494"/>
        <end position="504"/>
    </location>
</feature>
<dbReference type="GeneID" id="101858123"/>
<protein>
    <submittedName>
        <fullName evidence="11">Uncharacterized protein LOC101858123</fullName>
    </submittedName>
</protein>
<keyword evidence="2 8" id="KW-0812">Transmembrane</keyword>
<feature type="compositionally biased region" description="Polar residues" evidence="7">
    <location>
        <begin position="442"/>
        <end position="454"/>
    </location>
</feature>
<feature type="compositionally biased region" description="Polar residues" evidence="7">
    <location>
        <begin position="29"/>
        <end position="43"/>
    </location>
</feature>
<dbReference type="PANTHER" id="PTHR11920:SF499">
    <property type="entry name" value="GUANYLATE CYCLASE DOMAIN-CONTAINING PROTEIN"/>
    <property type="match status" value="1"/>
</dbReference>
<dbReference type="SUPFAM" id="SSF53822">
    <property type="entry name" value="Periplasmic binding protein-like I"/>
    <property type="match status" value="2"/>
</dbReference>
<keyword evidence="6" id="KW-0456">Lyase</keyword>
<evidence type="ECO:0000256" key="5">
    <source>
        <dbReference type="ARBA" id="ARBA00023136"/>
    </source>
</evidence>
<keyword evidence="5 8" id="KW-0472">Membrane</keyword>
<feature type="region of interest" description="Disordered" evidence="7">
    <location>
        <begin position="653"/>
        <end position="721"/>
    </location>
</feature>
<feature type="compositionally biased region" description="Polar residues" evidence="7">
    <location>
        <begin position="679"/>
        <end position="688"/>
    </location>
</feature>
<feature type="compositionally biased region" description="Basic and acidic residues" evidence="7">
    <location>
        <begin position="539"/>
        <end position="555"/>
    </location>
</feature>
<feature type="region of interest" description="Disordered" evidence="7">
    <location>
        <begin position="20"/>
        <end position="43"/>
    </location>
</feature>
<organism evidence="10 11">
    <name type="scientific">Aplysia californica</name>
    <name type="common">California sea hare</name>
    <dbReference type="NCBI Taxonomy" id="6500"/>
    <lineage>
        <taxon>Eukaryota</taxon>
        <taxon>Metazoa</taxon>
        <taxon>Spiralia</taxon>
        <taxon>Lophotrochozoa</taxon>
        <taxon>Mollusca</taxon>
        <taxon>Gastropoda</taxon>
        <taxon>Heterobranchia</taxon>
        <taxon>Euthyneura</taxon>
        <taxon>Tectipleura</taxon>
        <taxon>Aplysiida</taxon>
        <taxon>Aplysioidea</taxon>
        <taxon>Aplysiidae</taxon>
        <taxon>Aplysia</taxon>
    </lineage>
</organism>
<dbReference type="InterPro" id="IPR050401">
    <property type="entry name" value="Cyclic_nucleotide_synthase"/>
</dbReference>
<evidence type="ECO:0000256" key="4">
    <source>
        <dbReference type="ARBA" id="ARBA00022989"/>
    </source>
</evidence>
<feature type="region of interest" description="Disordered" evidence="7">
    <location>
        <begin position="491"/>
        <end position="563"/>
    </location>
</feature>
<dbReference type="RefSeq" id="XP_005104815.1">
    <property type="nucleotide sequence ID" value="XM_005104758.3"/>
</dbReference>
<dbReference type="Gene3D" id="1.10.510.10">
    <property type="entry name" value="Transferase(Phosphotransferase) domain 1"/>
    <property type="match status" value="1"/>
</dbReference>
<feature type="compositionally biased region" description="Basic residues" evidence="7">
    <location>
        <begin position="455"/>
        <end position="465"/>
    </location>
</feature>
<evidence type="ECO:0000256" key="8">
    <source>
        <dbReference type="SAM" id="Phobius"/>
    </source>
</evidence>
<evidence type="ECO:0000313" key="11">
    <source>
        <dbReference type="RefSeq" id="XP_005104815.1"/>
    </source>
</evidence>
<feature type="region of interest" description="Disordered" evidence="7">
    <location>
        <begin position="438"/>
        <end position="479"/>
    </location>
</feature>
<feature type="transmembrane region" description="Helical" evidence="8">
    <location>
        <begin position="855"/>
        <end position="879"/>
    </location>
</feature>
<gene>
    <name evidence="11" type="primary">LOC101858123</name>
</gene>
<dbReference type="Proteomes" id="UP000694888">
    <property type="component" value="Unplaced"/>
</dbReference>
<feature type="domain" description="Receptor ligand binding region" evidence="9">
    <location>
        <begin position="231"/>
        <end position="465"/>
    </location>
</feature>
<proteinExistence type="predicted"/>
<evidence type="ECO:0000256" key="2">
    <source>
        <dbReference type="ARBA" id="ARBA00022692"/>
    </source>
</evidence>
<keyword evidence="3" id="KW-0547">Nucleotide-binding</keyword>
<sequence>MVDPVAMLLHRSDWPGDHPHSYGPCPAQHSGSTPHASNEPTCATSQTEACGQSMSSSTLPATSIVASCIPKKQLSFLGNSCDKTNYFSRLAHPRECLKCRSQNRTPGTRFVVNTWTSFPSPHRKTWKRRIFLSSFISLLVFASQLSGVSSTSPSPSSSNTDLNLGILVAESTDEDFLSKLQTRVDKAVSDFYNSAEYQDLNPGSSGQDFRVSCSIYQQRDTESVVSNLNNIFSNTTTNAVLSLASYDIHSSFLPLAELYQKAYIPVNAFLPPEAKTHILSLLPTFRQQAQMLSKILDLYKWQTVHVIYSKFHFWQEFSTYFYFDMSSMLFKVTLSRALESPLQTQEADDALDEAKTSKVVVLFLDIDDQLTILARASAKEMTKHHIFFSFPRTPYDPTSLSLLALTPPITGQGRFSADATTQGINIFESVFVVTPTFPPEATVSSANSTDTQSGSRRRRRRRRRRSTEAAGGGTPLYFASGRESHNVVMNKHHGGGDGRRENRLVGKGQVGQGALQTLTYRQRKKDPHFDFPPENSETVSKDSGEKSYKNRDKNCSGENGGKNRNIFLPDITYKTLPSSPMFDRPRSPIRVGKDVEYVVQSDTQAISSINQALSPGVYVPTKRSSENKPFPFAQARNRRPLFEDVKHQIPQFVKGGSSGAVKQSEDSSTLDTSRDKVSHTGSSPQRPNTLLFESEDSSHSVLDTDILEKDKDEPSSPSSSKLRYKREIQKFVASGSDLSAIYDAVYLVSLAALRVASNSSSVPSGEQLIRSVYDQTFPGDLGQFTIDQQQAVLFDFVLYDFNSSSGTFHPRVFYEAVSSSDWLLTEQGAISWPGTIVPGDECYKQMPNCNEGVEISYIIAIVIAAIGIIVIAAVVIVFIRRYWVNKEMTKGPNKVILNSEDLVFILRKDMGKGSRIMKSRATLIDKDNTPDLLRGSADPSRSMASINELSDYTETARYNGDLVHVKELDIKGFEMRSKLLTFVRMIVKKLKKPPPLIRPSVTPQAAPPQFIQIMKQCWSEMPEMRPSVDDVYDQFKKLTGGK</sequence>
<comment type="subcellular location">
    <subcellularLocation>
        <location evidence="1">Membrane</location>
    </subcellularLocation>
</comment>